<keyword evidence="13" id="KW-1185">Reference proteome</keyword>
<evidence type="ECO:0000313" key="12">
    <source>
        <dbReference type="EMBL" id="CAD5115006.1"/>
    </source>
</evidence>
<evidence type="ECO:0000256" key="10">
    <source>
        <dbReference type="SAM" id="Phobius"/>
    </source>
</evidence>
<dbReference type="InterPro" id="IPR028055">
    <property type="entry name" value="YidC/Oxa/ALB_C"/>
</dbReference>
<organism evidence="12 13">
    <name type="scientific">Dimorphilus gyrociliatus</name>
    <dbReference type="NCBI Taxonomy" id="2664684"/>
    <lineage>
        <taxon>Eukaryota</taxon>
        <taxon>Metazoa</taxon>
        <taxon>Spiralia</taxon>
        <taxon>Lophotrochozoa</taxon>
        <taxon>Annelida</taxon>
        <taxon>Polychaeta</taxon>
        <taxon>Polychaeta incertae sedis</taxon>
        <taxon>Dinophilidae</taxon>
        <taxon>Dimorphilus</taxon>
    </lineage>
</organism>
<evidence type="ECO:0000259" key="11">
    <source>
        <dbReference type="Pfam" id="PF02096"/>
    </source>
</evidence>
<dbReference type="NCBIfam" id="TIGR03592">
    <property type="entry name" value="yidC_oxa1_cterm"/>
    <property type="match status" value="1"/>
</dbReference>
<keyword evidence="4" id="KW-0999">Mitochondrion inner membrane</keyword>
<evidence type="ECO:0000256" key="5">
    <source>
        <dbReference type="ARBA" id="ARBA00022946"/>
    </source>
</evidence>
<evidence type="ECO:0000256" key="7">
    <source>
        <dbReference type="ARBA" id="ARBA00023128"/>
    </source>
</evidence>
<evidence type="ECO:0000313" key="13">
    <source>
        <dbReference type="Proteomes" id="UP000549394"/>
    </source>
</evidence>
<evidence type="ECO:0000256" key="2">
    <source>
        <dbReference type="ARBA" id="ARBA00009877"/>
    </source>
</evidence>
<dbReference type="Proteomes" id="UP000549394">
    <property type="component" value="Unassembled WGS sequence"/>
</dbReference>
<keyword evidence="6 10" id="KW-1133">Transmembrane helix</keyword>
<evidence type="ECO:0000256" key="4">
    <source>
        <dbReference type="ARBA" id="ARBA00022792"/>
    </source>
</evidence>
<dbReference type="EMBL" id="CAJFCJ010000005">
    <property type="protein sequence ID" value="CAD5115006.1"/>
    <property type="molecule type" value="Genomic_DNA"/>
</dbReference>
<keyword evidence="3 9" id="KW-0812">Transmembrane</keyword>
<dbReference type="InterPro" id="IPR001708">
    <property type="entry name" value="YidC/ALB3/OXA1/COX18"/>
</dbReference>
<keyword evidence="8 10" id="KW-0472">Membrane</keyword>
<keyword evidence="7" id="KW-0496">Mitochondrion</keyword>
<feature type="transmembrane region" description="Helical" evidence="10">
    <location>
        <begin position="209"/>
        <end position="227"/>
    </location>
</feature>
<protein>
    <submittedName>
        <fullName evidence="12">DgyrCDS4028</fullName>
    </submittedName>
</protein>
<evidence type="ECO:0000256" key="9">
    <source>
        <dbReference type="RuleBase" id="RU003945"/>
    </source>
</evidence>
<comment type="subcellular location">
    <subcellularLocation>
        <location evidence="9">Membrane</location>
        <topology evidence="9">Multi-pass membrane protein</topology>
    </subcellularLocation>
    <subcellularLocation>
        <location evidence="1">Mitochondrion inner membrane</location>
        <topology evidence="1">Multi-pass membrane protein</topology>
    </subcellularLocation>
</comment>
<dbReference type="GO" id="GO:0032977">
    <property type="term" value="F:membrane insertase activity"/>
    <property type="evidence" value="ECO:0007669"/>
    <property type="project" value="InterPro"/>
</dbReference>
<feature type="transmembrane region" description="Helical" evidence="10">
    <location>
        <begin position="131"/>
        <end position="153"/>
    </location>
</feature>
<gene>
    <name evidence="12" type="ORF">DGYR_LOCUS3792</name>
</gene>
<dbReference type="Pfam" id="PF02096">
    <property type="entry name" value="60KD_IMP"/>
    <property type="match status" value="1"/>
</dbReference>
<evidence type="ECO:0000256" key="6">
    <source>
        <dbReference type="ARBA" id="ARBA00022989"/>
    </source>
</evidence>
<dbReference type="PANTHER" id="PTHR12428:SF66">
    <property type="entry name" value="MITOCHONDRIAL INNER MEMBRANE PROTEIN OXA1L"/>
    <property type="match status" value="1"/>
</dbReference>
<feature type="transmembrane region" description="Helical" evidence="10">
    <location>
        <begin position="295"/>
        <end position="314"/>
    </location>
</feature>
<dbReference type="AlphaFoldDB" id="A0A7I8VH66"/>
<dbReference type="GO" id="GO:0032979">
    <property type="term" value="P:protein insertion into mitochondrial inner membrane from matrix"/>
    <property type="evidence" value="ECO:0007669"/>
    <property type="project" value="TreeGrafter"/>
</dbReference>
<keyword evidence="5" id="KW-0809">Transit peptide</keyword>
<dbReference type="CDD" id="cd20069">
    <property type="entry name" value="5TM_Oxa1-like"/>
    <property type="match status" value="1"/>
</dbReference>
<dbReference type="GO" id="GO:0005743">
    <property type="term" value="C:mitochondrial inner membrane"/>
    <property type="evidence" value="ECO:0007669"/>
    <property type="project" value="UniProtKB-SubCell"/>
</dbReference>
<dbReference type="PANTHER" id="PTHR12428">
    <property type="entry name" value="OXA1"/>
    <property type="match status" value="1"/>
</dbReference>
<proteinExistence type="inferred from homology"/>
<feature type="domain" description="Membrane insertase YidC/Oxa/ALB C-terminal" evidence="11">
    <location>
        <begin position="133"/>
        <end position="326"/>
    </location>
</feature>
<sequence>MAASTRACFSKLLYNCINSSRTLSRPIQSHNYSTLLQKNRVVVLTASTIRFNSTKADGANLNIANSTTTETVPADVQGYIPEPPVPPIQDAGESVLTALGEPTLQSLGLAGWTPNGLVQWGLESLHVGLDIPWWTSIVIGTVCVRLALFPLVVKAQKHAANMHNNMPTMTRLQDKFSKARLMGDQVAASRAAKELLDFMKNNEVKPLRGMLVPLAQLPIFLSVFVGVRQMANLPVDSLKTGGILWFTDLTVVDPFYALPFLTCATLMATIELGVDGVKSTALNPKMRMVMRAMPIFVFPFIINFPTAMLCYWFTSNTISLFQVLFLKIPNVRQFFNIPIMVKHENSGIPKKKFMEGFKDSIKNSKVAAQIEDRQRVDSINFKEAGLAPIQKTYSYDPTKQKKTVKK</sequence>
<evidence type="ECO:0000256" key="8">
    <source>
        <dbReference type="ARBA" id="ARBA00023136"/>
    </source>
</evidence>
<comment type="caution">
    <text evidence="12">The sequence shown here is derived from an EMBL/GenBank/DDBJ whole genome shotgun (WGS) entry which is preliminary data.</text>
</comment>
<evidence type="ECO:0000256" key="3">
    <source>
        <dbReference type="ARBA" id="ARBA00022692"/>
    </source>
</evidence>
<reference evidence="12 13" key="1">
    <citation type="submission" date="2020-08" db="EMBL/GenBank/DDBJ databases">
        <authorList>
            <person name="Hejnol A."/>
        </authorList>
    </citation>
    <scope>NUCLEOTIDE SEQUENCE [LARGE SCALE GENOMIC DNA]</scope>
</reference>
<evidence type="ECO:0000256" key="1">
    <source>
        <dbReference type="ARBA" id="ARBA00004448"/>
    </source>
</evidence>
<name>A0A7I8VH66_9ANNE</name>
<comment type="similarity">
    <text evidence="2 9">Belongs to the OXA1/ALB3/YidC family.</text>
</comment>
<dbReference type="OrthoDB" id="2148490at2759"/>
<feature type="transmembrane region" description="Helical" evidence="10">
    <location>
        <begin position="255"/>
        <end position="274"/>
    </location>
</feature>
<accession>A0A7I8VH66</accession>